<reference evidence="1 2" key="1">
    <citation type="journal article" date="2019" name="Commun. Biol.">
        <title>The bagworm genome reveals a unique fibroin gene that provides high tensile strength.</title>
        <authorList>
            <person name="Kono N."/>
            <person name="Nakamura H."/>
            <person name="Ohtoshi R."/>
            <person name="Tomita M."/>
            <person name="Numata K."/>
            <person name="Arakawa K."/>
        </authorList>
    </citation>
    <scope>NUCLEOTIDE SEQUENCE [LARGE SCALE GENOMIC DNA]</scope>
</reference>
<dbReference type="EMBL" id="BGZK01001079">
    <property type="protein sequence ID" value="GBP70562.1"/>
    <property type="molecule type" value="Genomic_DNA"/>
</dbReference>
<comment type="caution">
    <text evidence="1">The sequence shown here is derived from an EMBL/GenBank/DDBJ whole genome shotgun (WGS) entry which is preliminary data.</text>
</comment>
<dbReference type="AlphaFoldDB" id="A0A4C1Y6U9"/>
<evidence type="ECO:0000313" key="2">
    <source>
        <dbReference type="Proteomes" id="UP000299102"/>
    </source>
</evidence>
<accession>A0A4C1Y6U9</accession>
<evidence type="ECO:0000313" key="1">
    <source>
        <dbReference type="EMBL" id="GBP70562.1"/>
    </source>
</evidence>
<sequence length="355" mass="39516">MKATCLALLDMIQKKKIRSIKELKVMEHLHFVQNHRFVVERQIRGSAVGCMLHVNACCRQASTMDSSELTPNTIQDDSVVSHERAAVHADASLTQVGERQMSNAAERGGRLCLFVARSALSLALQALSGTPQSEVTPHETCFSRETHVWRDELNSGLPELTARTGLWAGRVPTRHLRSLDLARRNLITLNIQFYIGFSSRAADPREEGHGCLELVLGLSLRLTIVIELEPVLTQSGICDHPNSKTGSCEQRHLGAAAPRPQAFVENSKKKIPPAHTDRHGNLCDIVKRYIILYTGVWYRFVEALVFDRCDVTRGVGLRNVRSEQNRRCVEYMSTCLTEGYVGDCGGSGQHRVPPV</sequence>
<gene>
    <name evidence="1" type="ORF">EVAR_54371_1</name>
</gene>
<dbReference type="Proteomes" id="UP000299102">
    <property type="component" value="Unassembled WGS sequence"/>
</dbReference>
<name>A0A4C1Y6U9_EUMVA</name>
<protein>
    <submittedName>
        <fullName evidence="1">Uncharacterized protein</fullName>
    </submittedName>
</protein>
<organism evidence="1 2">
    <name type="scientific">Eumeta variegata</name>
    <name type="common">Bagworm moth</name>
    <name type="synonym">Eumeta japonica</name>
    <dbReference type="NCBI Taxonomy" id="151549"/>
    <lineage>
        <taxon>Eukaryota</taxon>
        <taxon>Metazoa</taxon>
        <taxon>Ecdysozoa</taxon>
        <taxon>Arthropoda</taxon>
        <taxon>Hexapoda</taxon>
        <taxon>Insecta</taxon>
        <taxon>Pterygota</taxon>
        <taxon>Neoptera</taxon>
        <taxon>Endopterygota</taxon>
        <taxon>Lepidoptera</taxon>
        <taxon>Glossata</taxon>
        <taxon>Ditrysia</taxon>
        <taxon>Tineoidea</taxon>
        <taxon>Psychidae</taxon>
        <taxon>Oiketicinae</taxon>
        <taxon>Eumeta</taxon>
    </lineage>
</organism>
<keyword evidence="2" id="KW-1185">Reference proteome</keyword>
<proteinExistence type="predicted"/>